<dbReference type="OrthoDB" id="9815550at2"/>
<protein>
    <submittedName>
        <fullName evidence="3">Glycosyltransferase involved in cell wall bisynthesis</fullName>
    </submittedName>
</protein>
<dbReference type="InterPro" id="IPR028098">
    <property type="entry name" value="Glyco_trans_4-like_N"/>
</dbReference>
<proteinExistence type="predicted"/>
<dbReference type="CDD" id="cd03801">
    <property type="entry name" value="GT4_PimA-like"/>
    <property type="match status" value="1"/>
</dbReference>
<evidence type="ECO:0000259" key="1">
    <source>
        <dbReference type="Pfam" id="PF00534"/>
    </source>
</evidence>
<dbReference type="InterPro" id="IPR013784">
    <property type="entry name" value="Carb-bd-like_fold"/>
</dbReference>
<sequence length="510" mass="58198">MKVLLVTYWAYPHTGGVFTYLKILQSRLEEMGHEVEMLAQHPSLAKYYLLKNGMHIDKKPFLAKAEREVRLRFERDQIKPTPWMLWRESEKFAFELVCREIAFDQYDVIHTQDIISTFVCRMTKPDHVPLIATIHGCLATEWIASNEIVARSQAEREYLSAEEYYGSMSADFLILPSRWLSRSLLNFQVNHPRSYIIQYGLNQQYFDKISCASDSSIKQIIIACPARLVAIKGQNYLLKAMRMLVDVRKDVVCWLIGDGVMRNDLELQTEKLGLKEHIMLLGNRTDVPQLISKTDIVVLPSLQDNLPFSIIESQSLGKPVIASRVGGIVEMIEDGVNGQLVEPGNAQDLFEKLLLLVEDTALREEQSREARKHALTIWNDSIMIDQTIDVYEKSMKDGGHSPLWEQEYSARLNHDFPELGGAEDVEDSVTALKGIVTDIVAMAPVQDVWVHLIDISGFVLRSMKSDEDGSFEFQDVQPGNYELGWTRDLKRMMTKKITVTANPITVDVMV</sequence>
<dbReference type="PANTHER" id="PTHR45947:SF3">
    <property type="entry name" value="SULFOQUINOVOSYL TRANSFERASE SQD2"/>
    <property type="match status" value="1"/>
</dbReference>
<dbReference type="RefSeq" id="WP_091228741.1">
    <property type="nucleotide sequence ID" value="NZ_FNBG01000008.1"/>
</dbReference>
<dbReference type="AlphaFoldDB" id="A0A1G7JTC4"/>
<dbReference type="GO" id="GO:0016757">
    <property type="term" value="F:glycosyltransferase activity"/>
    <property type="evidence" value="ECO:0007669"/>
    <property type="project" value="InterPro"/>
</dbReference>
<dbReference type="Pfam" id="PF00534">
    <property type="entry name" value="Glycos_transf_1"/>
    <property type="match status" value="1"/>
</dbReference>
<dbReference type="EMBL" id="FNBG01000008">
    <property type="protein sequence ID" value="SDF28190.1"/>
    <property type="molecule type" value="Genomic_DNA"/>
</dbReference>
<dbReference type="Proteomes" id="UP000198972">
    <property type="component" value="Unassembled WGS sequence"/>
</dbReference>
<dbReference type="InterPro" id="IPR001296">
    <property type="entry name" value="Glyco_trans_1"/>
</dbReference>
<evidence type="ECO:0000313" key="4">
    <source>
        <dbReference type="Proteomes" id="UP000198972"/>
    </source>
</evidence>
<accession>A0A1G7JTC4</accession>
<evidence type="ECO:0000313" key="3">
    <source>
        <dbReference type="EMBL" id="SDF28190.1"/>
    </source>
</evidence>
<reference evidence="3 4" key="1">
    <citation type="submission" date="2016-10" db="EMBL/GenBank/DDBJ databases">
        <authorList>
            <person name="de Groot N.N."/>
        </authorList>
    </citation>
    <scope>NUCLEOTIDE SEQUENCE [LARGE SCALE GENOMIC DNA]</scope>
    <source>
        <strain evidence="3 4">DSM 28129</strain>
    </source>
</reference>
<organism evidence="3 4">
    <name type="scientific">Fontibacillus panacisegetis</name>
    <dbReference type="NCBI Taxonomy" id="670482"/>
    <lineage>
        <taxon>Bacteria</taxon>
        <taxon>Bacillati</taxon>
        <taxon>Bacillota</taxon>
        <taxon>Bacilli</taxon>
        <taxon>Bacillales</taxon>
        <taxon>Paenibacillaceae</taxon>
        <taxon>Fontibacillus</taxon>
    </lineage>
</organism>
<dbReference type="SUPFAM" id="SSF49452">
    <property type="entry name" value="Starch-binding domain-like"/>
    <property type="match status" value="1"/>
</dbReference>
<dbReference type="STRING" id="670482.SAMN04488542_108101"/>
<dbReference type="InterPro" id="IPR050194">
    <property type="entry name" value="Glycosyltransferase_grp1"/>
</dbReference>
<dbReference type="GO" id="GO:0030246">
    <property type="term" value="F:carbohydrate binding"/>
    <property type="evidence" value="ECO:0007669"/>
    <property type="project" value="InterPro"/>
</dbReference>
<keyword evidence="3" id="KW-0808">Transferase</keyword>
<name>A0A1G7JTC4_9BACL</name>
<dbReference type="Gene3D" id="2.60.40.1120">
    <property type="entry name" value="Carboxypeptidase-like, regulatory domain"/>
    <property type="match status" value="1"/>
</dbReference>
<feature type="domain" description="Glycosyltransferase subfamily 4-like N-terminal" evidence="2">
    <location>
        <begin position="15"/>
        <end position="202"/>
    </location>
</feature>
<gene>
    <name evidence="3" type="ORF">SAMN04488542_108101</name>
</gene>
<dbReference type="Gene3D" id="3.40.50.2000">
    <property type="entry name" value="Glycogen Phosphorylase B"/>
    <property type="match status" value="2"/>
</dbReference>
<dbReference type="Pfam" id="PF13439">
    <property type="entry name" value="Glyco_transf_4"/>
    <property type="match status" value="1"/>
</dbReference>
<keyword evidence="4" id="KW-1185">Reference proteome</keyword>
<dbReference type="SUPFAM" id="SSF53756">
    <property type="entry name" value="UDP-Glycosyltransferase/glycogen phosphorylase"/>
    <property type="match status" value="1"/>
</dbReference>
<feature type="domain" description="Glycosyl transferase family 1" evidence="1">
    <location>
        <begin position="218"/>
        <end position="373"/>
    </location>
</feature>
<evidence type="ECO:0000259" key="2">
    <source>
        <dbReference type="Pfam" id="PF13439"/>
    </source>
</evidence>
<dbReference type="PANTHER" id="PTHR45947">
    <property type="entry name" value="SULFOQUINOVOSYL TRANSFERASE SQD2"/>
    <property type="match status" value="1"/>
</dbReference>